<evidence type="ECO:0000313" key="7">
    <source>
        <dbReference type="Proteomes" id="UP000326939"/>
    </source>
</evidence>
<accession>A0A5N5MA29</accession>
<dbReference type="InterPro" id="IPR001357">
    <property type="entry name" value="BRCT_dom"/>
</dbReference>
<dbReference type="CDD" id="cd18432">
    <property type="entry name" value="BRCT_PAXIP1_rpt6_like"/>
    <property type="match status" value="1"/>
</dbReference>
<dbReference type="InterPro" id="IPR001810">
    <property type="entry name" value="F-box_dom"/>
</dbReference>
<dbReference type="Proteomes" id="UP000326939">
    <property type="component" value="Chromosome 6"/>
</dbReference>
<dbReference type="Pfam" id="PF00533">
    <property type="entry name" value="BRCT"/>
    <property type="match status" value="1"/>
</dbReference>
<dbReference type="GO" id="GO:0006974">
    <property type="term" value="P:DNA damage response"/>
    <property type="evidence" value="ECO:0007669"/>
    <property type="project" value="UniProtKB-KW"/>
</dbReference>
<gene>
    <name evidence="6" type="ORF">DKX38_009053</name>
</gene>
<dbReference type="Gene3D" id="3.40.50.10190">
    <property type="entry name" value="BRCT domain"/>
    <property type="match status" value="2"/>
</dbReference>
<dbReference type="SUPFAM" id="SSF81383">
    <property type="entry name" value="F-box domain"/>
    <property type="match status" value="1"/>
</dbReference>
<evidence type="ECO:0000256" key="4">
    <source>
        <dbReference type="SAM" id="MobiDB-lite"/>
    </source>
</evidence>
<sequence length="933" mass="103515">MQRQKRSQVQAMSNRSPNSSSPPQWEVLALLAHHLDPKSLGVASCVSKSWHTCMASDHIWQPFCTSHYPSLSNLKITHPFVSYHRLYAMAYVAAKLRARGPSEPRFSTDSLIFDIHILGTKDNHPIVKIAKPGNEFCYDHNGLFRLDFGANDYEFLSSVNGMLEDVKITWNVVLKDWSAAFTMMDYEGKMRYSPGSRGWFSQELPRPRCCSSDSTSGIVADLKLEFCSEKDCGDKVRVDKVSVGILNVVDWRYVIVEDGISTSSAPASLNILFSLFSLPKNIMAPKRSSTIQIGNCEVAVEANKFGINDSDPNSLHISINRNATVKISVKLVDDYAFFVVNSKDTDSNCKCYLEEVLKIYTRELPAMNYAANTGKQSMFLEKCVLKGKYCTLLLKSKSTEGPGEVIAGITYQIIPADMQYAEVPLAAVSSVYQHKGFGHFLYMELRKRLQNVGVHTIYCWGDKESEGFWVKQGFTSIAEVDKKGRPRRLPIKPNIRRALCFPGGSTLMVSHLNEGNSATPGAALQLCFPLKPCNNSSTAVYRSAESGFIAEDHTILKSQNQITSRIENSQHERFAKDEFSGADANPSGSPQSLDCGDLAPSERGECSKMTTAAELAKTRADADVKCNYSCIQGTKRRAWETSLSSLKTKKVKGSHQTDYESDSGCGSDSERFTTDPCFRGCSLGISKNNSFGKATSMDPLTRNCMENKAKEDKSINRTSEVLVSKEFQSKGECFKIMLMNIADDDKKTHLTKVIEALGGAVTPDGSVSTHVVTGKVRITLNFCTALSSGAWIVSSKWLKESFRKGRFVDELPYTLYDEDYVLKYKAELKDAVLRAKARPQALLKGYSVCIAKHVQPPFRTLSAIVESAGGNVISGLDKEIEESKTIFVACEEDIEEALSAAKKGMRTFSSDWLMNCIMRQELDMEAQQFAESL</sequence>
<keyword evidence="3" id="KW-0539">Nucleus</keyword>
<reference evidence="7" key="1">
    <citation type="journal article" date="2019" name="Gigascience">
        <title>De novo genome assembly of the endangered Acer yangbiense, a plant species with extremely small populations endemic to Yunnan Province, China.</title>
        <authorList>
            <person name="Yang J."/>
            <person name="Wariss H.M."/>
            <person name="Tao L."/>
            <person name="Zhang R."/>
            <person name="Yun Q."/>
            <person name="Hollingsworth P."/>
            <person name="Dao Z."/>
            <person name="Luo G."/>
            <person name="Guo H."/>
            <person name="Ma Y."/>
            <person name="Sun W."/>
        </authorList>
    </citation>
    <scope>NUCLEOTIDE SEQUENCE [LARGE SCALE GENOMIC DNA]</scope>
    <source>
        <strain evidence="7">cv. br00</strain>
    </source>
</reference>
<evidence type="ECO:0000256" key="2">
    <source>
        <dbReference type="ARBA" id="ARBA00022763"/>
    </source>
</evidence>
<comment type="subcellular location">
    <subcellularLocation>
        <location evidence="1">Nucleus</location>
    </subcellularLocation>
</comment>
<dbReference type="PANTHER" id="PTHR23196:SF8">
    <property type="entry name" value="N-ACETYLTRANSFERASE"/>
    <property type="match status" value="1"/>
</dbReference>
<comment type="caution">
    <text evidence="6">The sequence shown here is derived from an EMBL/GenBank/DDBJ whole genome shotgun (WGS) entry which is preliminary data.</text>
</comment>
<dbReference type="SUPFAM" id="SSF55729">
    <property type="entry name" value="Acyl-CoA N-acyltransferases (Nat)"/>
    <property type="match status" value="1"/>
</dbReference>
<evidence type="ECO:0000259" key="5">
    <source>
        <dbReference type="PROSITE" id="PS50172"/>
    </source>
</evidence>
<name>A0A5N5MA29_9ROSI</name>
<feature type="compositionally biased region" description="Low complexity" evidence="4">
    <location>
        <begin position="13"/>
        <end position="23"/>
    </location>
</feature>
<dbReference type="AlphaFoldDB" id="A0A5N5MA29"/>
<dbReference type="CDD" id="cd17744">
    <property type="entry name" value="BRCT_MDC1_rpt1"/>
    <property type="match status" value="1"/>
</dbReference>
<feature type="domain" description="BRCT" evidence="5">
    <location>
        <begin position="838"/>
        <end position="922"/>
    </location>
</feature>
<dbReference type="InterPro" id="IPR051579">
    <property type="entry name" value="DDR_Transcriptional_Reg"/>
</dbReference>
<dbReference type="SMART" id="SM00292">
    <property type="entry name" value="BRCT"/>
    <property type="match status" value="2"/>
</dbReference>
<keyword evidence="7" id="KW-1185">Reference proteome</keyword>
<dbReference type="Pfam" id="PF12937">
    <property type="entry name" value="F-box-like"/>
    <property type="match status" value="1"/>
</dbReference>
<evidence type="ECO:0000313" key="6">
    <source>
        <dbReference type="EMBL" id="KAB5551742.1"/>
    </source>
</evidence>
<dbReference type="InterPro" id="IPR036047">
    <property type="entry name" value="F-box-like_dom_sf"/>
</dbReference>
<dbReference type="InterPro" id="IPR036420">
    <property type="entry name" value="BRCT_dom_sf"/>
</dbReference>
<dbReference type="Pfam" id="PF16589">
    <property type="entry name" value="BRCT_2"/>
    <property type="match status" value="1"/>
</dbReference>
<dbReference type="GO" id="GO:0005634">
    <property type="term" value="C:nucleus"/>
    <property type="evidence" value="ECO:0007669"/>
    <property type="project" value="UniProtKB-SubCell"/>
</dbReference>
<feature type="region of interest" description="Disordered" evidence="4">
    <location>
        <begin position="1"/>
        <end position="23"/>
    </location>
</feature>
<dbReference type="InterPro" id="IPR016181">
    <property type="entry name" value="Acyl_CoA_acyltransferase"/>
</dbReference>
<dbReference type="PANTHER" id="PTHR23196">
    <property type="entry name" value="PAX TRANSCRIPTION ACTIVATION DOMAIN INTERACTING PROTEIN"/>
    <property type="match status" value="1"/>
</dbReference>
<organism evidence="6 7">
    <name type="scientific">Salix brachista</name>
    <dbReference type="NCBI Taxonomy" id="2182728"/>
    <lineage>
        <taxon>Eukaryota</taxon>
        <taxon>Viridiplantae</taxon>
        <taxon>Streptophyta</taxon>
        <taxon>Embryophyta</taxon>
        <taxon>Tracheophyta</taxon>
        <taxon>Spermatophyta</taxon>
        <taxon>Magnoliopsida</taxon>
        <taxon>eudicotyledons</taxon>
        <taxon>Gunneridae</taxon>
        <taxon>Pentapetalae</taxon>
        <taxon>rosids</taxon>
        <taxon>fabids</taxon>
        <taxon>Malpighiales</taxon>
        <taxon>Salicaceae</taxon>
        <taxon>Saliceae</taxon>
        <taxon>Salix</taxon>
    </lineage>
</organism>
<evidence type="ECO:0000256" key="3">
    <source>
        <dbReference type="ARBA" id="ARBA00023242"/>
    </source>
</evidence>
<dbReference type="EMBL" id="VDCV01000006">
    <property type="protein sequence ID" value="KAB5551742.1"/>
    <property type="molecule type" value="Genomic_DNA"/>
</dbReference>
<evidence type="ECO:0000256" key="1">
    <source>
        <dbReference type="ARBA" id="ARBA00004123"/>
    </source>
</evidence>
<dbReference type="CDD" id="cd04301">
    <property type="entry name" value="NAT_SF"/>
    <property type="match status" value="1"/>
</dbReference>
<dbReference type="Gene3D" id="3.40.630.30">
    <property type="match status" value="1"/>
</dbReference>
<dbReference type="PROSITE" id="PS50172">
    <property type="entry name" value="BRCT"/>
    <property type="match status" value="2"/>
</dbReference>
<dbReference type="Gene3D" id="1.20.1280.50">
    <property type="match status" value="1"/>
</dbReference>
<feature type="domain" description="BRCT" evidence="5">
    <location>
        <begin position="736"/>
        <end position="815"/>
    </location>
</feature>
<proteinExistence type="predicted"/>
<dbReference type="SUPFAM" id="SSF52113">
    <property type="entry name" value="BRCT domain"/>
    <property type="match status" value="2"/>
</dbReference>
<keyword evidence="2" id="KW-0227">DNA damage</keyword>
<protein>
    <recommendedName>
        <fullName evidence="5">BRCT domain-containing protein</fullName>
    </recommendedName>
</protein>